<dbReference type="SUPFAM" id="SSF52343">
    <property type="entry name" value="Ferredoxin reductase-like, C-terminal NADP-linked domain"/>
    <property type="match status" value="1"/>
</dbReference>
<dbReference type="GO" id="GO:0016491">
    <property type="term" value="F:oxidoreductase activity"/>
    <property type="evidence" value="ECO:0007669"/>
    <property type="project" value="InterPro"/>
</dbReference>
<dbReference type="Gene3D" id="2.40.30.10">
    <property type="entry name" value="Translation factors"/>
    <property type="match status" value="1"/>
</dbReference>
<protein>
    <recommendedName>
        <fullName evidence="1">FAD-binding FR-type domain-containing protein</fullName>
    </recommendedName>
</protein>
<sequence length="221" mass="27102">MKAKLIRKFKLTPDVYELIFEFDWNLSSLAWQFITFILPSWLRRAYSIAFQNDSKFEFIIKRLEDGRWWSKEICDLELWTSLDFIWPVWHFVLKETPTNKLFIGTGTWFAPLYFQIKKALELWLKSNLHFIFWVRHLEDIFYESELEKIKNENSNFDYNLYLSREESQKYMKWYVTDFLNKENVANFEEFYICGSPAMVEDSRKKLLELGILEDKIYFEKY</sequence>
<dbReference type="InterPro" id="IPR017938">
    <property type="entry name" value="Riboflavin_synthase-like_b-brl"/>
</dbReference>
<dbReference type="InterPro" id="IPR017927">
    <property type="entry name" value="FAD-bd_FR_type"/>
</dbReference>
<gene>
    <name evidence="2" type="ORF">ACD_49C00041G0003</name>
</gene>
<evidence type="ECO:0000313" key="2">
    <source>
        <dbReference type="EMBL" id="EKD66451.1"/>
    </source>
</evidence>
<dbReference type="Pfam" id="PF00175">
    <property type="entry name" value="NAD_binding_1"/>
    <property type="match status" value="1"/>
</dbReference>
<comment type="caution">
    <text evidence="2">The sequence shown here is derived from an EMBL/GenBank/DDBJ whole genome shotgun (WGS) entry which is preliminary data.</text>
</comment>
<evidence type="ECO:0000259" key="1">
    <source>
        <dbReference type="PROSITE" id="PS51384"/>
    </source>
</evidence>
<dbReference type="InterPro" id="IPR050415">
    <property type="entry name" value="MRET"/>
</dbReference>
<dbReference type="SUPFAM" id="SSF63380">
    <property type="entry name" value="Riboflavin synthase domain-like"/>
    <property type="match status" value="1"/>
</dbReference>
<dbReference type="PANTHER" id="PTHR47354">
    <property type="entry name" value="NADH OXIDOREDUCTASE HCR"/>
    <property type="match status" value="1"/>
</dbReference>
<dbReference type="InterPro" id="IPR039261">
    <property type="entry name" value="FNR_nucleotide-bd"/>
</dbReference>
<feature type="domain" description="FAD-binding FR-type" evidence="1">
    <location>
        <begin position="1"/>
        <end position="94"/>
    </location>
</feature>
<accession>K2AXG4</accession>
<dbReference type="PRINTS" id="PR00371">
    <property type="entry name" value="FPNCR"/>
</dbReference>
<dbReference type="PANTHER" id="PTHR47354:SF5">
    <property type="entry name" value="PROTEIN RFBI"/>
    <property type="match status" value="1"/>
</dbReference>
<dbReference type="AlphaFoldDB" id="K2AXG4"/>
<dbReference type="InterPro" id="IPR001433">
    <property type="entry name" value="OxRdtase_FAD/NAD-bd"/>
</dbReference>
<reference evidence="2" key="1">
    <citation type="journal article" date="2012" name="Science">
        <title>Fermentation, hydrogen, and sulfur metabolism in multiple uncultivated bacterial phyla.</title>
        <authorList>
            <person name="Wrighton K.C."/>
            <person name="Thomas B.C."/>
            <person name="Sharon I."/>
            <person name="Miller C.S."/>
            <person name="Castelle C.J."/>
            <person name="VerBerkmoes N.C."/>
            <person name="Wilkins M.J."/>
            <person name="Hettich R.L."/>
            <person name="Lipton M.S."/>
            <person name="Williams K.H."/>
            <person name="Long P.E."/>
            <person name="Banfield J.F."/>
        </authorList>
    </citation>
    <scope>NUCLEOTIDE SEQUENCE [LARGE SCALE GENOMIC DNA]</scope>
</reference>
<dbReference type="CDD" id="cd00322">
    <property type="entry name" value="FNR_like"/>
    <property type="match status" value="1"/>
</dbReference>
<dbReference type="Gene3D" id="3.40.50.80">
    <property type="entry name" value="Nucleotide-binding domain of ferredoxin-NADP reductase (FNR) module"/>
    <property type="match status" value="1"/>
</dbReference>
<name>K2AXG4_9BACT</name>
<dbReference type="PROSITE" id="PS51384">
    <property type="entry name" value="FAD_FR"/>
    <property type="match status" value="1"/>
</dbReference>
<dbReference type="InterPro" id="IPR001709">
    <property type="entry name" value="Flavoprot_Pyr_Nucl_cyt_Rdtase"/>
</dbReference>
<dbReference type="EMBL" id="AMFJ01021627">
    <property type="protein sequence ID" value="EKD66451.1"/>
    <property type="molecule type" value="Genomic_DNA"/>
</dbReference>
<proteinExistence type="predicted"/>
<organism evidence="2">
    <name type="scientific">uncultured bacterium</name>
    <name type="common">gcode 4</name>
    <dbReference type="NCBI Taxonomy" id="1234023"/>
    <lineage>
        <taxon>Bacteria</taxon>
        <taxon>environmental samples</taxon>
    </lineage>
</organism>